<comment type="similarity">
    <text evidence="3">Belongs to the stanniocalcin family.</text>
</comment>
<evidence type="ECO:0000256" key="7">
    <source>
        <dbReference type="ARBA" id="ARBA00023155"/>
    </source>
</evidence>
<dbReference type="eggNOG" id="KOG0842">
    <property type="taxonomic scope" value="Eukaryota"/>
</dbReference>
<feature type="DNA-binding region" description="Homeobox" evidence="10">
    <location>
        <begin position="633"/>
        <end position="692"/>
    </location>
</feature>
<evidence type="ECO:0000256" key="5">
    <source>
        <dbReference type="ARBA" id="ARBA00022702"/>
    </source>
</evidence>
<feature type="region of interest" description="Disordered" evidence="12">
    <location>
        <begin position="354"/>
        <end position="380"/>
    </location>
</feature>
<keyword evidence="6 10" id="KW-0238">DNA-binding</keyword>
<dbReference type="InterPro" id="IPR020479">
    <property type="entry name" value="HD_metazoa"/>
</dbReference>
<sequence>MLQKSVILLLLVISASASYEAEQNDSVSPRKTRVAAQNSAEVVRCLNSALQVGCGAFACLENSTCDTDGMYDICKSFLYSAAKFDTQGKAFVKESLKCIANGVTSKVFLAIRRCSTFQRMISEVQEECYSKLDMCSIAKRNPEAITEVVQFPNHFSNRYYNKLVRSLLECDEETVGTIKDSLMEKIGPNMASLFHLLQTDHCSQTHPRADFNRRRIIEPQKLKIYFRSLRDGVIILSLRNGSLLIKRISSSELKSNFGRLLYAAQRVNILKLEQQSAQSGDPQGFLPQDLQEPPALQPAPACLRKKQEAAYNSGDLPFPVEVDQRGNCRRREEEYELLRSSCEEDDDMELSKSLAADSFETPEKKDDPCDRPKQRQRRKPRVLFSQAQVFELERRFKQQKYLSAPEREHLASLLKLTSTQVKIWFQNRRYKCKRQRQDKSLEFSAHPLPPRRVAVPVLVRDGKPCLGGSQAYTAPYNVPVSPYSYNAYYRGYSNSPYSANYSGSYAGGPASTAPAGHIMNMSFSVSSAAQNQQGHLQATLQAGIRAWILGQILHWCKSTLIAVNGTTPIYTSWEIAEMLSQDTEPQILKGWGSKTGKAANLCRSEEAYTETDLSDCENPLKSSLSNQRTPKQQKRSRAAFSHTQVIELERKFSHQKYLSAPERAHLAKNLKLTETQVKIWFQNRRTLLLRVVLSYVRSPTDVDGAATTTTDYAQDQKSIIDTFPSVLTHRWSVYSMFQKHSGVTPV</sequence>
<comment type="similarity">
    <text evidence="2">Belongs to the NK-2 homeobox family.</text>
</comment>
<dbReference type="STRING" id="8469.M7AY87"/>
<dbReference type="SMART" id="SM00389">
    <property type="entry name" value="HOX"/>
    <property type="match status" value="2"/>
</dbReference>
<evidence type="ECO:0000256" key="13">
    <source>
        <dbReference type="SAM" id="SignalP"/>
    </source>
</evidence>
<evidence type="ECO:0000256" key="12">
    <source>
        <dbReference type="SAM" id="MobiDB-lite"/>
    </source>
</evidence>
<evidence type="ECO:0000256" key="1">
    <source>
        <dbReference type="ARBA" id="ARBA00004123"/>
    </source>
</evidence>
<evidence type="ECO:0000256" key="3">
    <source>
        <dbReference type="ARBA" id="ARBA00008693"/>
    </source>
</evidence>
<dbReference type="Gene3D" id="1.10.10.60">
    <property type="entry name" value="Homeodomain-like"/>
    <property type="match status" value="2"/>
</dbReference>
<keyword evidence="13" id="KW-0732">Signal</keyword>
<keyword evidence="5" id="KW-0372">Hormone</keyword>
<evidence type="ECO:0000256" key="4">
    <source>
        <dbReference type="ARBA" id="ARBA00011748"/>
    </source>
</evidence>
<feature type="compositionally biased region" description="Polar residues" evidence="12">
    <location>
        <begin position="620"/>
        <end position="630"/>
    </location>
</feature>
<evidence type="ECO:0000256" key="10">
    <source>
        <dbReference type="PROSITE-ProRule" id="PRU00108"/>
    </source>
</evidence>
<feature type="domain" description="Homeobox" evidence="14">
    <location>
        <begin position="631"/>
        <end position="691"/>
    </location>
</feature>
<dbReference type="PROSITE" id="PS50071">
    <property type="entry name" value="HOMEOBOX_2"/>
    <property type="match status" value="2"/>
</dbReference>
<dbReference type="Pfam" id="PF03298">
    <property type="entry name" value="Stanniocalcin"/>
    <property type="match status" value="1"/>
</dbReference>
<name>M7AY87_CHEMY</name>
<dbReference type="InterPro" id="IPR004978">
    <property type="entry name" value="Stanniocalcin"/>
</dbReference>
<gene>
    <name evidence="15" type="ORF">UY3_12365</name>
</gene>
<accession>M7AY87</accession>
<comment type="subunit">
    <text evidence="4">Homodimer; disulfide-linked.</text>
</comment>
<reference evidence="16" key="1">
    <citation type="journal article" date="2013" name="Nat. Genet.">
        <title>The draft genomes of soft-shell turtle and green sea turtle yield insights into the development and evolution of the turtle-specific body plan.</title>
        <authorList>
            <person name="Wang Z."/>
            <person name="Pascual-Anaya J."/>
            <person name="Zadissa A."/>
            <person name="Li W."/>
            <person name="Niimura Y."/>
            <person name="Huang Z."/>
            <person name="Li C."/>
            <person name="White S."/>
            <person name="Xiong Z."/>
            <person name="Fang D."/>
            <person name="Wang B."/>
            <person name="Ming Y."/>
            <person name="Chen Y."/>
            <person name="Zheng Y."/>
            <person name="Kuraku S."/>
            <person name="Pignatelli M."/>
            <person name="Herrero J."/>
            <person name="Beal K."/>
            <person name="Nozawa M."/>
            <person name="Li Q."/>
            <person name="Wang J."/>
            <person name="Zhang H."/>
            <person name="Yu L."/>
            <person name="Shigenobu S."/>
            <person name="Wang J."/>
            <person name="Liu J."/>
            <person name="Flicek P."/>
            <person name="Searle S."/>
            <person name="Wang J."/>
            <person name="Kuratani S."/>
            <person name="Yin Y."/>
            <person name="Aken B."/>
            <person name="Zhang G."/>
            <person name="Irie N."/>
        </authorList>
    </citation>
    <scope>NUCLEOTIDE SEQUENCE [LARGE SCALE GENOMIC DNA]</scope>
</reference>
<evidence type="ECO:0000256" key="6">
    <source>
        <dbReference type="ARBA" id="ARBA00023125"/>
    </source>
</evidence>
<dbReference type="FunFam" id="1.10.10.60:FF:000078">
    <property type="entry name" value="NK2 homeobox 3"/>
    <property type="match status" value="1"/>
</dbReference>
<dbReference type="PROSITE" id="PS00027">
    <property type="entry name" value="HOMEOBOX_1"/>
    <property type="match status" value="1"/>
</dbReference>
<keyword evidence="7 10" id="KW-0371">Homeobox</keyword>
<dbReference type="PANTHER" id="PTHR11245">
    <property type="entry name" value="STANNIOCALCIN"/>
    <property type="match status" value="1"/>
</dbReference>
<dbReference type="InterPro" id="IPR009057">
    <property type="entry name" value="Homeodomain-like_sf"/>
</dbReference>
<organism evidence="15 16">
    <name type="scientific">Chelonia mydas</name>
    <name type="common">Green sea-turtle</name>
    <name type="synonym">Chelonia agassizi</name>
    <dbReference type="NCBI Taxonomy" id="8469"/>
    <lineage>
        <taxon>Eukaryota</taxon>
        <taxon>Metazoa</taxon>
        <taxon>Chordata</taxon>
        <taxon>Craniata</taxon>
        <taxon>Vertebrata</taxon>
        <taxon>Euteleostomi</taxon>
        <taxon>Archelosauria</taxon>
        <taxon>Testudinata</taxon>
        <taxon>Testudines</taxon>
        <taxon>Cryptodira</taxon>
        <taxon>Durocryptodira</taxon>
        <taxon>Americhelydia</taxon>
        <taxon>Chelonioidea</taxon>
        <taxon>Cheloniidae</taxon>
        <taxon>Chelonia</taxon>
    </lineage>
</organism>
<evidence type="ECO:0000313" key="16">
    <source>
        <dbReference type="Proteomes" id="UP000031443"/>
    </source>
</evidence>
<dbReference type="PRINTS" id="PR00024">
    <property type="entry name" value="HOMEOBOX"/>
</dbReference>
<feature type="compositionally biased region" description="Basic and acidic residues" evidence="12">
    <location>
        <begin position="361"/>
        <end position="373"/>
    </location>
</feature>
<evidence type="ECO:0000256" key="2">
    <source>
        <dbReference type="ARBA" id="ARBA00005661"/>
    </source>
</evidence>
<dbReference type="GO" id="GO:0003677">
    <property type="term" value="F:DNA binding"/>
    <property type="evidence" value="ECO:0007669"/>
    <property type="project" value="UniProtKB-UniRule"/>
</dbReference>
<evidence type="ECO:0000256" key="9">
    <source>
        <dbReference type="ARBA" id="ARBA00023242"/>
    </source>
</evidence>
<dbReference type="PANTHER" id="PTHR11245:SF1">
    <property type="entry name" value="STANNIOCALCIN-1"/>
    <property type="match status" value="1"/>
</dbReference>
<evidence type="ECO:0000256" key="8">
    <source>
        <dbReference type="ARBA" id="ARBA00023157"/>
    </source>
</evidence>
<dbReference type="AlphaFoldDB" id="M7AY87"/>
<comment type="subcellular location">
    <subcellularLocation>
        <location evidence="1 10 11">Nucleus</location>
    </subcellularLocation>
</comment>
<dbReference type="GO" id="GO:0005634">
    <property type="term" value="C:nucleus"/>
    <property type="evidence" value="ECO:0007669"/>
    <property type="project" value="UniProtKB-SubCell"/>
</dbReference>
<keyword evidence="9 10" id="KW-0539">Nucleus</keyword>
<dbReference type="GO" id="GO:0006874">
    <property type="term" value="P:intracellular calcium ion homeostasis"/>
    <property type="evidence" value="ECO:0007669"/>
    <property type="project" value="TreeGrafter"/>
</dbReference>
<feature type="region of interest" description="Disordered" evidence="12">
    <location>
        <begin position="616"/>
        <end position="636"/>
    </location>
</feature>
<protein>
    <submittedName>
        <fullName evidence="15">Stanniocalcin-1</fullName>
    </submittedName>
</protein>
<dbReference type="Proteomes" id="UP000031443">
    <property type="component" value="Unassembled WGS sequence"/>
</dbReference>
<dbReference type="InterPro" id="IPR017970">
    <property type="entry name" value="Homeobox_CS"/>
</dbReference>
<feature type="domain" description="Homeobox" evidence="14">
    <location>
        <begin position="375"/>
        <end position="435"/>
    </location>
</feature>
<feature type="chain" id="PRO_5004079729" evidence="13">
    <location>
        <begin position="18"/>
        <end position="746"/>
    </location>
</feature>
<evidence type="ECO:0000313" key="15">
    <source>
        <dbReference type="EMBL" id="EMP30491.1"/>
    </source>
</evidence>
<evidence type="ECO:0000259" key="14">
    <source>
        <dbReference type="PROSITE" id="PS50071"/>
    </source>
</evidence>
<dbReference type="GO" id="GO:0005615">
    <property type="term" value="C:extracellular space"/>
    <property type="evidence" value="ECO:0007669"/>
    <property type="project" value="TreeGrafter"/>
</dbReference>
<proteinExistence type="inferred from homology"/>
<dbReference type="GO" id="GO:0000981">
    <property type="term" value="F:DNA-binding transcription factor activity, RNA polymerase II-specific"/>
    <property type="evidence" value="ECO:0007669"/>
    <property type="project" value="InterPro"/>
</dbReference>
<dbReference type="SUPFAM" id="SSF46689">
    <property type="entry name" value="Homeodomain-like"/>
    <property type="match status" value="2"/>
</dbReference>
<dbReference type="Pfam" id="PF00046">
    <property type="entry name" value="Homeodomain"/>
    <property type="match status" value="2"/>
</dbReference>
<feature type="DNA-binding region" description="Homeobox" evidence="10">
    <location>
        <begin position="377"/>
        <end position="436"/>
    </location>
</feature>
<dbReference type="EMBL" id="KB549573">
    <property type="protein sequence ID" value="EMP30491.1"/>
    <property type="molecule type" value="Genomic_DNA"/>
</dbReference>
<evidence type="ECO:0000256" key="11">
    <source>
        <dbReference type="RuleBase" id="RU000682"/>
    </source>
</evidence>
<feature type="signal peptide" evidence="13">
    <location>
        <begin position="1"/>
        <end position="17"/>
    </location>
</feature>
<dbReference type="CDD" id="cd00086">
    <property type="entry name" value="homeodomain"/>
    <property type="match status" value="2"/>
</dbReference>
<dbReference type="GO" id="GO:0005179">
    <property type="term" value="F:hormone activity"/>
    <property type="evidence" value="ECO:0007669"/>
    <property type="project" value="UniProtKB-KW"/>
</dbReference>
<keyword evidence="8" id="KW-1015">Disulfide bond</keyword>
<keyword evidence="16" id="KW-1185">Reference proteome</keyword>
<dbReference type="InterPro" id="IPR001356">
    <property type="entry name" value="HD"/>
</dbReference>